<dbReference type="PANTHER" id="PTHR33116:SF78">
    <property type="entry name" value="OS12G0587133 PROTEIN"/>
    <property type="match status" value="1"/>
</dbReference>
<reference evidence="2" key="1">
    <citation type="submission" date="2016-04" db="EMBL/GenBank/DDBJ databases">
        <title>Cephalotus genome sequencing.</title>
        <authorList>
            <person name="Fukushima K."/>
            <person name="Hasebe M."/>
            <person name="Fang X."/>
        </authorList>
    </citation>
    <scope>NUCLEOTIDE SEQUENCE [LARGE SCALE GENOMIC DNA]</scope>
    <source>
        <strain evidence="2">cv. St1</strain>
    </source>
</reference>
<sequence length="135" mass="16041">MRNFLWTGQELKSTSHKVSWEEVCKPKTEGGLRIRNLQDWNKAAATKHIWNLLAEGNSLWEKWVDKWLIKGRCFWEIKKPTDCSWVWKCLLSLRPLVHDYIITKIGDGTQTIMWFDYWLPIGRIVQKYGESVICD</sequence>
<dbReference type="PANTHER" id="PTHR33116">
    <property type="entry name" value="REVERSE TRANSCRIPTASE ZINC-BINDING DOMAIN-CONTAINING PROTEIN-RELATED-RELATED"/>
    <property type="match status" value="1"/>
</dbReference>
<evidence type="ECO:0000313" key="2">
    <source>
        <dbReference type="Proteomes" id="UP000187406"/>
    </source>
</evidence>
<dbReference type="EMBL" id="BDDD01000524">
    <property type="protein sequence ID" value="GAV67127.1"/>
    <property type="molecule type" value="Genomic_DNA"/>
</dbReference>
<dbReference type="STRING" id="3775.A0A1Q3BGI2"/>
<dbReference type="InParanoid" id="A0A1Q3BGI2"/>
<accession>A0A1Q3BGI2</accession>
<comment type="caution">
    <text evidence="1">The sequence shown here is derived from an EMBL/GenBank/DDBJ whole genome shotgun (WGS) entry which is preliminary data.</text>
</comment>
<evidence type="ECO:0008006" key="3">
    <source>
        <dbReference type="Google" id="ProtNLM"/>
    </source>
</evidence>
<dbReference type="OrthoDB" id="1938625at2759"/>
<protein>
    <recommendedName>
        <fullName evidence="3">Zf-RVT domain-containing protein</fullName>
    </recommendedName>
</protein>
<dbReference type="AlphaFoldDB" id="A0A1Q3BGI2"/>
<keyword evidence="2" id="KW-1185">Reference proteome</keyword>
<evidence type="ECO:0000313" key="1">
    <source>
        <dbReference type="EMBL" id="GAV67127.1"/>
    </source>
</evidence>
<proteinExistence type="predicted"/>
<name>A0A1Q3BGI2_CEPFO</name>
<dbReference type="Proteomes" id="UP000187406">
    <property type="component" value="Unassembled WGS sequence"/>
</dbReference>
<gene>
    <name evidence="1" type="ORF">CFOL_v3_10636</name>
</gene>
<organism evidence="1 2">
    <name type="scientific">Cephalotus follicularis</name>
    <name type="common">Albany pitcher plant</name>
    <dbReference type="NCBI Taxonomy" id="3775"/>
    <lineage>
        <taxon>Eukaryota</taxon>
        <taxon>Viridiplantae</taxon>
        <taxon>Streptophyta</taxon>
        <taxon>Embryophyta</taxon>
        <taxon>Tracheophyta</taxon>
        <taxon>Spermatophyta</taxon>
        <taxon>Magnoliopsida</taxon>
        <taxon>eudicotyledons</taxon>
        <taxon>Gunneridae</taxon>
        <taxon>Pentapetalae</taxon>
        <taxon>rosids</taxon>
        <taxon>fabids</taxon>
        <taxon>Oxalidales</taxon>
        <taxon>Cephalotaceae</taxon>
        <taxon>Cephalotus</taxon>
    </lineage>
</organism>